<evidence type="ECO:0000256" key="1">
    <source>
        <dbReference type="SAM" id="Phobius"/>
    </source>
</evidence>
<evidence type="ECO:0000313" key="2">
    <source>
        <dbReference type="EMBL" id="EKF61547.1"/>
    </source>
</evidence>
<dbReference type="EMBL" id="ALJF01000001">
    <property type="protein sequence ID" value="EKF61547.1"/>
    <property type="molecule type" value="Genomic_DNA"/>
</dbReference>
<organism evidence="2 3">
    <name type="scientific">Agrobacterium albertimagni AOL15</name>
    <dbReference type="NCBI Taxonomy" id="1156935"/>
    <lineage>
        <taxon>Bacteria</taxon>
        <taxon>Pseudomonadati</taxon>
        <taxon>Pseudomonadota</taxon>
        <taxon>Alphaproteobacteria</taxon>
        <taxon>Hyphomicrobiales</taxon>
        <taxon>Rhizobiaceae</taxon>
        <taxon>Rhizobium/Agrobacterium group</taxon>
        <taxon>Agrobacterium</taxon>
    </lineage>
</organism>
<keyword evidence="3" id="KW-1185">Reference proteome</keyword>
<sequence>MSRFSKPLIALALATIPFFVLVGTTSTVTVNGQIASDSRFNIGGLIMALIGLAIVFGVLRPSAPRDPARKSIAAAAGLLCLVQIANSIDLIRIEPLDWVMPDRHLPELQYSGLAENDYIYLSNKSPDFYRRTLTREKGKILGQAMQHRVYADLCHGGRYRADLVRAEQLPDYFDATERAEIERLASIAAENAPTECSRTMSNRLMGPAVDELNRQMDLFDRLEAEYLELAG</sequence>
<feature type="transmembrane region" description="Helical" evidence="1">
    <location>
        <begin position="42"/>
        <end position="59"/>
    </location>
</feature>
<keyword evidence="1" id="KW-1133">Transmembrane helix</keyword>
<keyword evidence="1" id="KW-0812">Transmembrane</keyword>
<dbReference type="eggNOG" id="ENOG50349NT">
    <property type="taxonomic scope" value="Bacteria"/>
</dbReference>
<dbReference type="PATRIC" id="fig|1156935.5.peg.9"/>
<proteinExistence type="predicted"/>
<reference evidence="2 3" key="1">
    <citation type="journal article" date="2012" name="J. Bacteriol.">
        <title>Draft Genome Sequence of Agrobacterium albertimagni Strain AOL15.</title>
        <authorList>
            <person name="Trimble W.L."/>
            <person name="Phung le T."/>
            <person name="Meyer F."/>
            <person name="Gilbert J.A."/>
            <person name="Silver S."/>
        </authorList>
    </citation>
    <scope>NUCLEOTIDE SEQUENCE [LARGE SCALE GENOMIC DNA]</scope>
    <source>
        <strain evidence="2 3">AOL15</strain>
    </source>
</reference>
<gene>
    <name evidence="2" type="ORF">QWE_00045</name>
</gene>
<dbReference type="Proteomes" id="UP000007123">
    <property type="component" value="Unassembled WGS sequence"/>
</dbReference>
<comment type="caution">
    <text evidence="2">The sequence shown here is derived from an EMBL/GenBank/DDBJ whole genome shotgun (WGS) entry which is preliminary data.</text>
</comment>
<protein>
    <recommendedName>
        <fullName evidence="4">Transmembrane protein</fullName>
    </recommendedName>
</protein>
<accession>K2R135</accession>
<dbReference type="RefSeq" id="WP_006724001.1">
    <property type="nucleotide sequence ID" value="NZ_ALJF01000001.1"/>
</dbReference>
<evidence type="ECO:0000313" key="3">
    <source>
        <dbReference type="Proteomes" id="UP000007123"/>
    </source>
</evidence>
<dbReference type="AlphaFoldDB" id="K2R135"/>
<name>K2R135_9HYPH</name>
<keyword evidence="1" id="KW-0472">Membrane</keyword>
<feature type="transmembrane region" description="Helical" evidence="1">
    <location>
        <begin position="71"/>
        <end position="91"/>
    </location>
</feature>
<dbReference type="OrthoDB" id="8441214at2"/>
<evidence type="ECO:0008006" key="4">
    <source>
        <dbReference type="Google" id="ProtNLM"/>
    </source>
</evidence>